<reference evidence="3" key="1">
    <citation type="journal article" date="2019" name="Int. J. Syst. Evol. Microbiol.">
        <title>The Global Catalogue of Microorganisms (GCM) 10K type strain sequencing project: providing services to taxonomists for standard genome sequencing and annotation.</title>
        <authorList>
            <consortium name="The Broad Institute Genomics Platform"/>
            <consortium name="The Broad Institute Genome Sequencing Center for Infectious Disease"/>
            <person name="Wu L."/>
            <person name="Ma J."/>
        </authorList>
    </citation>
    <scope>NUCLEOTIDE SEQUENCE [LARGE SCALE GENOMIC DNA]</scope>
    <source>
        <strain evidence="3">CGMCC 1.15772</strain>
    </source>
</reference>
<evidence type="ECO:0000256" key="1">
    <source>
        <dbReference type="SAM" id="Phobius"/>
    </source>
</evidence>
<keyword evidence="1" id="KW-1133">Transmembrane helix</keyword>
<dbReference type="RefSeq" id="WP_380081825.1">
    <property type="nucleotide sequence ID" value="NZ_JBHSWD010000001.1"/>
</dbReference>
<evidence type="ECO:0000313" key="2">
    <source>
        <dbReference type="EMBL" id="MFC6590815.1"/>
    </source>
</evidence>
<feature type="transmembrane region" description="Helical" evidence="1">
    <location>
        <begin position="74"/>
        <end position="92"/>
    </location>
</feature>
<proteinExistence type="predicted"/>
<feature type="transmembrane region" description="Helical" evidence="1">
    <location>
        <begin position="32"/>
        <end position="54"/>
    </location>
</feature>
<feature type="transmembrane region" description="Helical" evidence="1">
    <location>
        <begin position="6"/>
        <end position="25"/>
    </location>
</feature>
<evidence type="ECO:0000313" key="3">
    <source>
        <dbReference type="Proteomes" id="UP001596297"/>
    </source>
</evidence>
<dbReference type="EMBL" id="JBHSWD010000001">
    <property type="protein sequence ID" value="MFC6590815.1"/>
    <property type="molecule type" value="Genomic_DNA"/>
</dbReference>
<gene>
    <name evidence="2" type="ORF">ACFP81_01380</name>
</gene>
<keyword evidence="3" id="KW-1185">Reference proteome</keyword>
<protein>
    <submittedName>
        <fullName evidence="2">Uncharacterized protein</fullName>
    </submittedName>
</protein>
<dbReference type="Proteomes" id="UP001596297">
    <property type="component" value="Unassembled WGS sequence"/>
</dbReference>
<name>A0ABW1YBH1_9DEIO</name>
<keyword evidence="1" id="KW-0812">Transmembrane</keyword>
<keyword evidence="1" id="KW-0472">Membrane</keyword>
<sequence length="262" mass="28426">MNPALRSLPILSAFLAVAVLGYAALEARYDLMAACALILAALTFSISGWLRWVVLLAYPVAFLASLPLSAGLDGTELGTALLVMAGLTMMVYREQKAVRDLDWQMGVVYALRVGSERLTQARSEDEVIEAGVALFAGVQGAPNLAYVAYRGGSPQILAARGLFHRLLGSLFFQVTMTAAVCRPTTGLWKRPWPACPAPSARASLRCRSAAARPSTSGLWCWPAPIPPALARSYWVCWSRSPGCWARSWGNWPPLPNCNRRMT</sequence>
<accession>A0ABW1YBH1</accession>
<organism evidence="2 3">
    <name type="scientific">Deinococcus lacus</name>
    <dbReference type="NCBI Taxonomy" id="392561"/>
    <lineage>
        <taxon>Bacteria</taxon>
        <taxon>Thermotogati</taxon>
        <taxon>Deinococcota</taxon>
        <taxon>Deinococci</taxon>
        <taxon>Deinococcales</taxon>
        <taxon>Deinococcaceae</taxon>
        <taxon>Deinococcus</taxon>
    </lineage>
</organism>
<comment type="caution">
    <text evidence="2">The sequence shown here is derived from an EMBL/GenBank/DDBJ whole genome shotgun (WGS) entry which is preliminary data.</text>
</comment>